<dbReference type="SUPFAM" id="SSF141523">
    <property type="entry name" value="L,D-transpeptidase catalytic domain-like"/>
    <property type="match status" value="1"/>
</dbReference>
<name>A0A271J5Z4_9BACT</name>
<dbReference type="GO" id="GO:0071555">
    <property type="term" value="P:cell wall organization"/>
    <property type="evidence" value="ECO:0007669"/>
    <property type="project" value="UniProtKB-UniRule"/>
</dbReference>
<dbReference type="GO" id="GO:0071972">
    <property type="term" value="F:peptidoglycan L,D-transpeptidase activity"/>
    <property type="evidence" value="ECO:0007669"/>
    <property type="project" value="TreeGrafter"/>
</dbReference>
<keyword evidence="8" id="KW-0732">Signal</keyword>
<dbReference type="InterPro" id="IPR050979">
    <property type="entry name" value="LD-transpeptidase"/>
</dbReference>
<dbReference type="UniPathway" id="UPA00219"/>
<protein>
    <recommendedName>
        <fullName evidence="9">L,D-TPase catalytic domain-containing protein</fullName>
    </recommendedName>
</protein>
<evidence type="ECO:0000313" key="10">
    <source>
        <dbReference type="EMBL" id="PAP78494.1"/>
    </source>
</evidence>
<evidence type="ECO:0000256" key="4">
    <source>
        <dbReference type="ARBA" id="ARBA00022960"/>
    </source>
</evidence>
<comment type="pathway">
    <text evidence="1 7">Cell wall biogenesis; peptidoglycan biosynthesis.</text>
</comment>
<feature type="domain" description="L,D-TPase catalytic" evidence="9">
    <location>
        <begin position="141"/>
        <end position="282"/>
    </location>
</feature>
<reference evidence="10 11" key="1">
    <citation type="submission" date="2016-11" db="EMBL/GenBank/DDBJ databases">
        <title>Study of marine rhodopsin-containing bacteria.</title>
        <authorList>
            <person name="Yoshizawa S."/>
            <person name="Kumagai Y."/>
            <person name="Kogure K."/>
        </authorList>
    </citation>
    <scope>NUCLEOTIDE SEQUENCE [LARGE SCALE GENOMIC DNA]</scope>
    <source>
        <strain evidence="10 11">SAORIC-28</strain>
    </source>
</reference>
<dbReference type="Proteomes" id="UP000216339">
    <property type="component" value="Unassembled WGS sequence"/>
</dbReference>
<keyword evidence="11" id="KW-1185">Reference proteome</keyword>
<evidence type="ECO:0000256" key="2">
    <source>
        <dbReference type="ARBA" id="ARBA00005992"/>
    </source>
</evidence>
<gene>
    <name evidence="10" type="ORF">BSZ37_19725</name>
</gene>
<sequence length="330" mass="37383">MVALLALALPATAQSQADLAADAAISQDFADDGNVSYFSQSWLVDTMERRTATSIADVPRVYYDYYIVPEGQNRLEARLSLYRRFGGDRDVIKPLLWLLNRNDLEALSPGDTLVVPTHFGLDFRAYSPFPRYYPGARDLDQIVILDKQIQAWGAYAHGELERWGIINTGNESGRTPSGRFNVNWKQDYRVSTLSPGYGSTAPDAELWEMYWVMNLHEQRGIHMHQYALPTSGPASHGCIRLLEPDAKWLYEWTDTWDVENQREHISSAGGRITDQGTMVLIIGDDISEPPQPFLHRPQYPVIRMVNLPPDPYDVPPGTDQQRAFDRLAGR</sequence>
<evidence type="ECO:0000256" key="5">
    <source>
        <dbReference type="ARBA" id="ARBA00022984"/>
    </source>
</evidence>
<dbReference type="GO" id="GO:0018104">
    <property type="term" value="P:peptidoglycan-protein cross-linking"/>
    <property type="evidence" value="ECO:0007669"/>
    <property type="project" value="TreeGrafter"/>
</dbReference>
<dbReference type="PROSITE" id="PS52029">
    <property type="entry name" value="LD_TPASE"/>
    <property type="match status" value="1"/>
</dbReference>
<keyword evidence="4 7" id="KW-0133">Cell shape</keyword>
<comment type="caution">
    <text evidence="10">The sequence shown here is derived from an EMBL/GenBank/DDBJ whole genome shotgun (WGS) entry which is preliminary data.</text>
</comment>
<feature type="active site" description="Nucleophile" evidence="7">
    <location>
        <position position="238"/>
    </location>
</feature>
<keyword evidence="3" id="KW-0808">Transferase</keyword>
<feature type="signal peptide" evidence="8">
    <location>
        <begin position="1"/>
        <end position="17"/>
    </location>
</feature>
<evidence type="ECO:0000256" key="8">
    <source>
        <dbReference type="SAM" id="SignalP"/>
    </source>
</evidence>
<evidence type="ECO:0000256" key="1">
    <source>
        <dbReference type="ARBA" id="ARBA00004752"/>
    </source>
</evidence>
<dbReference type="AlphaFoldDB" id="A0A271J5Z4"/>
<evidence type="ECO:0000256" key="3">
    <source>
        <dbReference type="ARBA" id="ARBA00022679"/>
    </source>
</evidence>
<dbReference type="InterPro" id="IPR038063">
    <property type="entry name" value="Transpep_catalytic_dom"/>
</dbReference>
<dbReference type="Pfam" id="PF03734">
    <property type="entry name" value="YkuD"/>
    <property type="match status" value="1"/>
</dbReference>
<feature type="chain" id="PRO_5013193556" description="L,D-TPase catalytic domain-containing protein" evidence="8">
    <location>
        <begin position="18"/>
        <end position="330"/>
    </location>
</feature>
<dbReference type="GO" id="GO:0005576">
    <property type="term" value="C:extracellular region"/>
    <property type="evidence" value="ECO:0007669"/>
    <property type="project" value="TreeGrafter"/>
</dbReference>
<accession>A0A271J5Z4</accession>
<comment type="similarity">
    <text evidence="2">Belongs to the YkuD family.</text>
</comment>
<organism evidence="10 11">
    <name type="scientific">Rubrivirga marina</name>
    <dbReference type="NCBI Taxonomy" id="1196024"/>
    <lineage>
        <taxon>Bacteria</taxon>
        <taxon>Pseudomonadati</taxon>
        <taxon>Rhodothermota</taxon>
        <taxon>Rhodothermia</taxon>
        <taxon>Rhodothermales</taxon>
        <taxon>Rubricoccaceae</taxon>
        <taxon>Rubrivirga</taxon>
    </lineage>
</organism>
<evidence type="ECO:0000259" key="9">
    <source>
        <dbReference type="PROSITE" id="PS52029"/>
    </source>
</evidence>
<proteinExistence type="inferred from homology"/>
<dbReference type="EMBL" id="MQWD01000001">
    <property type="protein sequence ID" value="PAP78494.1"/>
    <property type="molecule type" value="Genomic_DNA"/>
</dbReference>
<evidence type="ECO:0000256" key="6">
    <source>
        <dbReference type="ARBA" id="ARBA00023316"/>
    </source>
</evidence>
<feature type="active site" description="Proton donor/acceptor" evidence="7">
    <location>
        <position position="224"/>
    </location>
</feature>
<dbReference type="CDD" id="cd16913">
    <property type="entry name" value="YkuD_like"/>
    <property type="match status" value="1"/>
</dbReference>
<dbReference type="Gene3D" id="2.40.440.10">
    <property type="entry name" value="L,D-transpeptidase catalytic domain-like"/>
    <property type="match status" value="1"/>
</dbReference>
<evidence type="ECO:0000313" key="11">
    <source>
        <dbReference type="Proteomes" id="UP000216339"/>
    </source>
</evidence>
<dbReference type="InterPro" id="IPR005490">
    <property type="entry name" value="LD_TPept_cat_dom"/>
</dbReference>
<dbReference type="GO" id="GO:0016740">
    <property type="term" value="F:transferase activity"/>
    <property type="evidence" value="ECO:0007669"/>
    <property type="project" value="UniProtKB-KW"/>
</dbReference>
<evidence type="ECO:0000256" key="7">
    <source>
        <dbReference type="PROSITE-ProRule" id="PRU01373"/>
    </source>
</evidence>
<keyword evidence="5 7" id="KW-0573">Peptidoglycan synthesis</keyword>
<dbReference type="GO" id="GO:0008360">
    <property type="term" value="P:regulation of cell shape"/>
    <property type="evidence" value="ECO:0007669"/>
    <property type="project" value="UniProtKB-UniRule"/>
</dbReference>
<dbReference type="PANTHER" id="PTHR30582">
    <property type="entry name" value="L,D-TRANSPEPTIDASE"/>
    <property type="match status" value="1"/>
</dbReference>
<dbReference type="PANTHER" id="PTHR30582:SF2">
    <property type="entry name" value="L,D-TRANSPEPTIDASE YCIB-RELATED"/>
    <property type="match status" value="1"/>
</dbReference>
<keyword evidence="6 7" id="KW-0961">Cell wall biogenesis/degradation</keyword>